<dbReference type="EMBL" id="AGRJ01000257">
    <property type="protein sequence ID" value="EHO47595.1"/>
    <property type="molecule type" value="Genomic_DNA"/>
</dbReference>
<comment type="caution">
    <text evidence="2">The sequence shown here is derived from an EMBL/GenBank/DDBJ whole genome shotgun (WGS) entry which is preliminary data.</text>
</comment>
<dbReference type="AlphaFoldDB" id="H1LKC1"/>
<sequence length="45" mass="5060">MSISLKLIPAFLALSFSSAGIVVFFLTVGWLDYLNSNYVFSILWD</sequence>
<organism evidence="2 3">
    <name type="scientific">Lentilactobacillus kisonensis F0435</name>
    <dbReference type="NCBI Taxonomy" id="797516"/>
    <lineage>
        <taxon>Bacteria</taxon>
        <taxon>Bacillati</taxon>
        <taxon>Bacillota</taxon>
        <taxon>Bacilli</taxon>
        <taxon>Lactobacillales</taxon>
        <taxon>Lactobacillaceae</taxon>
        <taxon>Lentilactobacillus</taxon>
    </lineage>
</organism>
<dbReference type="HOGENOM" id="CLU_3201296_0_0_9"/>
<evidence type="ECO:0000256" key="1">
    <source>
        <dbReference type="SAM" id="Phobius"/>
    </source>
</evidence>
<protein>
    <submittedName>
        <fullName evidence="2">Uncharacterized protein</fullName>
    </submittedName>
</protein>
<gene>
    <name evidence="2" type="ORF">HMPREF9104_03067</name>
</gene>
<keyword evidence="1" id="KW-1133">Transmembrane helix</keyword>
<proteinExistence type="predicted"/>
<evidence type="ECO:0000313" key="2">
    <source>
        <dbReference type="EMBL" id="EHO47595.1"/>
    </source>
</evidence>
<dbReference type="STRING" id="797516.HMPREF9104_03067"/>
<feature type="transmembrane region" description="Helical" evidence="1">
    <location>
        <begin position="7"/>
        <end position="31"/>
    </location>
</feature>
<evidence type="ECO:0000313" key="3">
    <source>
        <dbReference type="Proteomes" id="UP000005025"/>
    </source>
</evidence>
<dbReference type="Proteomes" id="UP000005025">
    <property type="component" value="Unassembled WGS sequence"/>
</dbReference>
<reference evidence="2 3" key="1">
    <citation type="submission" date="2011-09" db="EMBL/GenBank/DDBJ databases">
        <authorList>
            <person name="Weinstock G."/>
            <person name="Sodergren E."/>
            <person name="Clifton S."/>
            <person name="Fulton L."/>
            <person name="Fulton B."/>
            <person name="Courtney L."/>
            <person name="Fronick C."/>
            <person name="Harrison M."/>
            <person name="Strong C."/>
            <person name="Farmer C."/>
            <person name="Delahaunty K."/>
            <person name="Markovic C."/>
            <person name="Hall O."/>
            <person name="Minx P."/>
            <person name="Tomlinson C."/>
            <person name="Mitreva M."/>
            <person name="Hou S."/>
            <person name="Chen J."/>
            <person name="Wollam A."/>
            <person name="Pepin K.H."/>
            <person name="Johnson M."/>
            <person name="Bhonagiri V."/>
            <person name="Zhang X."/>
            <person name="Suruliraj S."/>
            <person name="Warren W."/>
            <person name="Chinwalla A."/>
            <person name="Mardis E.R."/>
            <person name="Wilson R.K."/>
        </authorList>
    </citation>
    <scope>NUCLEOTIDE SEQUENCE [LARGE SCALE GENOMIC DNA]</scope>
    <source>
        <strain evidence="2 3">F0435</strain>
    </source>
</reference>
<keyword evidence="1" id="KW-0472">Membrane</keyword>
<name>H1LKC1_9LACO</name>
<accession>H1LKC1</accession>
<keyword evidence="1" id="KW-0812">Transmembrane</keyword>